<feature type="compositionally biased region" description="Pro residues" evidence="1">
    <location>
        <begin position="588"/>
        <end position="602"/>
    </location>
</feature>
<reference evidence="5" key="1">
    <citation type="journal article" date="2019" name="Int. J. Syst. Evol. Microbiol.">
        <title>The Global Catalogue of Microorganisms (GCM) 10K type strain sequencing project: providing services to taxonomists for standard genome sequencing and annotation.</title>
        <authorList>
            <consortium name="The Broad Institute Genomics Platform"/>
            <consortium name="The Broad Institute Genome Sequencing Center for Infectious Disease"/>
            <person name="Wu L."/>
            <person name="Ma J."/>
        </authorList>
    </citation>
    <scope>NUCLEOTIDE SEQUENCE [LARGE SCALE GENOMIC DNA]</scope>
    <source>
        <strain evidence="5">CECT 8979</strain>
    </source>
</reference>
<dbReference type="EMBL" id="JBHSAT010000004">
    <property type="protein sequence ID" value="MFC3876634.1"/>
    <property type="molecule type" value="Genomic_DNA"/>
</dbReference>
<keyword evidence="5" id="KW-1185">Reference proteome</keyword>
<comment type="caution">
    <text evidence="4">The sequence shown here is derived from an EMBL/GenBank/DDBJ whole genome shotgun (WGS) entry which is preliminary data.</text>
</comment>
<feature type="domain" description="Peptidase M56" evidence="3">
    <location>
        <begin position="162"/>
        <end position="238"/>
    </location>
</feature>
<feature type="transmembrane region" description="Helical" evidence="2">
    <location>
        <begin position="6"/>
        <end position="23"/>
    </location>
</feature>
<feature type="region of interest" description="Disordered" evidence="1">
    <location>
        <begin position="653"/>
        <end position="673"/>
    </location>
</feature>
<organism evidence="4 5">
    <name type="scientific">Winogradskyella maritima</name>
    <dbReference type="NCBI Taxonomy" id="1517766"/>
    <lineage>
        <taxon>Bacteria</taxon>
        <taxon>Pseudomonadati</taxon>
        <taxon>Bacteroidota</taxon>
        <taxon>Flavobacteriia</taxon>
        <taxon>Flavobacteriales</taxon>
        <taxon>Flavobacteriaceae</taxon>
        <taxon>Winogradskyella</taxon>
    </lineage>
</organism>
<feature type="region of interest" description="Disordered" evidence="1">
    <location>
        <begin position="575"/>
        <end position="605"/>
    </location>
</feature>
<proteinExistence type="predicted"/>
<feature type="transmembrane region" description="Helical" evidence="2">
    <location>
        <begin position="35"/>
        <end position="55"/>
    </location>
</feature>
<feature type="region of interest" description="Disordered" evidence="1">
    <location>
        <begin position="505"/>
        <end position="531"/>
    </location>
</feature>
<dbReference type="Proteomes" id="UP001595812">
    <property type="component" value="Unassembled WGS sequence"/>
</dbReference>
<evidence type="ECO:0000313" key="4">
    <source>
        <dbReference type="EMBL" id="MFC3876634.1"/>
    </source>
</evidence>
<gene>
    <name evidence="4" type="ORF">ACFOSX_05255</name>
</gene>
<feature type="compositionally biased region" description="Basic and acidic residues" evidence="1">
    <location>
        <begin position="518"/>
        <end position="531"/>
    </location>
</feature>
<evidence type="ECO:0000259" key="3">
    <source>
        <dbReference type="Pfam" id="PF05569"/>
    </source>
</evidence>
<evidence type="ECO:0000313" key="5">
    <source>
        <dbReference type="Proteomes" id="UP001595812"/>
    </source>
</evidence>
<keyword evidence="2" id="KW-0472">Membrane</keyword>
<name>A0ABV8AG01_9FLAO</name>
<dbReference type="CDD" id="cd07341">
    <property type="entry name" value="M56_BlaR1_MecR1_like"/>
    <property type="match status" value="1"/>
</dbReference>
<dbReference type="InterPro" id="IPR052173">
    <property type="entry name" value="Beta-lactam_resp_regulator"/>
</dbReference>
<feature type="region of interest" description="Disordered" evidence="1">
    <location>
        <begin position="889"/>
        <end position="913"/>
    </location>
</feature>
<dbReference type="Pfam" id="PF05569">
    <property type="entry name" value="Peptidase_M56"/>
    <property type="match status" value="1"/>
</dbReference>
<protein>
    <submittedName>
        <fullName evidence="4">M56 family metallopeptidase</fullName>
    </submittedName>
</protein>
<accession>A0ABV8AG01</accession>
<dbReference type="RefSeq" id="WP_386097721.1">
    <property type="nucleotide sequence ID" value="NZ_JBHSAT010000004.1"/>
</dbReference>
<evidence type="ECO:0000256" key="2">
    <source>
        <dbReference type="SAM" id="Phobius"/>
    </source>
</evidence>
<sequence length="913" mass="104568">MLYILLKSGACLAVFMIFYKVALEKQPFHHFKRAYLLGALIVSGVIPFLTFTNYVDVVQDPNALNLLMNDATLPYMDFETLPEEPTNYWPFVLWSIYGIGVLIFGVKFILNLKTLYTRIQHNEKRKASSFIHVLLQDILPPHTFFNYIFLNKSKFEDKAIPQEVLLHEETHARQKHSIDVLFIELLQVIFWFNPLLYFIKRDIKLNHEFLADAQVLKHGISAKNYQNTLLQFSSPKHDCQLANAINYSSTRNAVGVIKKRFTLMKTQSSPQRKWLVGLLIVPLLAGLVYSFSNHETVEVYTGNSNTIHPINVDIKEENKITLNGVSTKRTDLISKIQSINAHLSKSEIMEFVSVSFIIPNKTYVEFVKDIQKDLRGISIYNSSTAYYDGLKNVNKKAKHSSFYAGLTIVEAKAKRDEMFSPENMAEVEKSIKNNPQWSYSVGVDYVEEIQDSQVKIYREVSETYHKAIREYMKGPQTNNSELKLLYSKAINMYKAFSQEKIETHNLKPVPPAPAQYKTPKESIKQNPPTKKELADYNSWAKAINDKMAKAEKNKSNDYPIVKQKDIIRHKDTYDRMTETQRNSAQPWPNFPPPPPPPPPPLPEEAIGNLKDVHINSFNYWAKYLKGENPNPRYTTDEMYEYYYKMYNAMTDEQKKKTEGLPPPPPPKSKKPKQVAETEIETIIEQEPKKVSKEVIDRYAKAHPEAVTKAKINGQIEEIVEIPEDQEGTTTIYGVNYRYVIKDGVTKYYAPKGKSYTEEEFKALIKAIEAKQPKTKTSGKNEKGGPNANAENLHSDKELKIRQVILHASKNQSKPLTYQINGSPSSAEDVETFIEKHQDANVSFIDSEKSILNFSDNIGTKMSLEDLQKVYTKVFKNYKKSNGGLVIEAMTEPKNNSNKGGPNTEIDSFDPTRH</sequence>
<dbReference type="InterPro" id="IPR008756">
    <property type="entry name" value="Peptidase_M56"/>
</dbReference>
<dbReference type="SUPFAM" id="SSF101447">
    <property type="entry name" value="Formin homology 2 domain (FH2 domain)"/>
    <property type="match status" value="1"/>
</dbReference>
<feature type="region of interest" description="Disordered" evidence="1">
    <location>
        <begin position="771"/>
        <end position="795"/>
    </location>
</feature>
<keyword evidence="2" id="KW-1133">Transmembrane helix</keyword>
<keyword evidence="2" id="KW-0812">Transmembrane</keyword>
<feature type="transmembrane region" description="Helical" evidence="2">
    <location>
        <begin position="88"/>
        <end position="110"/>
    </location>
</feature>
<dbReference type="PANTHER" id="PTHR34978">
    <property type="entry name" value="POSSIBLE SENSOR-TRANSDUCER PROTEIN BLAR"/>
    <property type="match status" value="1"/>
</dbReference>
<evidence type="ECO:0000256" key="1">
    <source>
        <dbReference type="SAM" id="MobiDB-lite"/>
    </source>
</evidence>
<dbReference type="PANTHER" id="PTHR34978:SF3">
    <property type="entry name" value="SLR0241 PROTEIN"/>
    <property type="match status" value="1"/>
</dbReference>
<feature type="transmembrane region" description="Helical" evidence="2">
    <location>
        <begin position="180"/>
        <end position="199"/>
    </location>
</feature>